<evidence type="ECO:0000313" key="2">
    <source>
        <dbReference type="EMBL" id="WNZ21701.1"/>
    </source>
</evidence>
<proteinExistence type="predicted"/>
<evidence type="ECO:0000259" key="1">
    <source>
        <dbReference type="Pfam" id="PF01370"/>
    </source>
</evidence>
<reference evidence="2" key="1">
    <citation type="submission" date="2020-05" db="EMBL/GenBank/DDBJ databases">
        <authorList>
            <person name="Zhu T."/>
            <person name="Keshari N."/>
            <person name="Lu X."/>
        </authorList>
    </citation>
    <scope>NUCLEOTIDE SEQUENCE</scope>
    <source>
        <strain evidence="2">NK1-12</strain>
    </source>
</reference>
<dbReference type="RefSeq" id="WP_316432991.1">
    <property type="nucleotide sequence ID" value="NZ_CP053586.1"/>
</dbReference>
<dbReference type="Gene3D" id="3.40.50.720">
    <property type="entry name" value="NAD(P)-binding Rossmann-like Domain"/>
    <property type="match status" value="1"/>
</dbReference>
<protein>
    <submittedName>
        <fullName evidence="2">NAD(P)-dependent oxidoreductase</fullName>
    </submittedName>
</protein>
<dbReference type="Pfam" id="PF01370">
    <property type="entry name" value="Epimerase"/>
    <property type="match status" value="1"/>
</dbReference>
<dbReference type="SUPFAM" id="SSF51735">
    <property type="entry name" value="NAD(P)-binding Rossmann-fold domains"/>
    <property type="match status" value="1"/>
</dbReference>
<feature type="domain" description="NAD-dependent epimerase/dehydratase" evidence="1">
    <location>
        <begin position="8"/>
        <end position="224"/>
    </location>
</feature>
<accession>A0AA96WI18</accession>
<gene>
    <name evidence="2" type="ORF">HJG54_01685</name>
</gene>
<dbReference type="PANTHER" id="PTHR43245">
    <property type="entry name" value="BIFUNCTIONAL POLYMYXIN RESISTANCE PROTEIN ARNA"/>
    <property type="match status" value="1"/>
</dbReference>
<sequence length="335" mass="37475">MELTGKTILITGINGLIGRRAAELAMQRGMKVRGLDITSVQLDAEVVTGSVTDPIAAEKACRDADIVLHTAAIVWEEGDMNEFLHVNVGGTINMAKTAKDAGVRCFVNLSSVMVYGYTYPDHVTEDGPFYQGNNPYCKTKLEAERHVMALNSPPRFGVINIRPSDVYGPRSLVWVVRPLHTMQQRKFFLIDGGRNVMNHLYVDNLIDAIFLAIEQEAYGETFNITDGYETTWREYATRLAQIGRLPHSLPSLPSFLIKSLIKLKLVDGSITPALINTMTRPHAYSIEKARIQLGYQPKISLDEGMQRTAEWLQTENIFTPTWSSKLKNFSHSVSK</sequence>
<dbReference type="InterPro" id="IPR036291">
    <property type="entry name" value="NAD(P)-bd_dom_sf"/>
</dbReference>
<dbReference type="EMBL" id="CP053586">
    <property type="protein sequence ID" value="WNZ21701.1"/>
    <property type="molecule type" value="Genomic_DNA"/>
</dbReference>
<name>A0AA96WI18_9CYAN</name>
<organism evidence="2">
    <name type="scientific">Leptolyngbya sp. NK1-12</name>
    <dbReference type="NCBI Taxonomy" id="2547451"/>
    <lineage>
        <taxon>Bacteria</taxon>
        <taxon>Bacillati</taxon>
        <taxon>Cyanobacteriota</taxon>
        <taxon>Cyanophyceae</taxon>
        <taxon>Leptolyngbyales</taxon>
        <taxon>Leptolyngbyaceae</taxon>
        <taxon>Leptolyngbya group</taxon>
        <taxon>Leptolyngbya</taxon>
    </lineage>
</organism>
<dbReference type="AlphaFoldDB" id="A0AA96WI18"/>
<dbReference type="InterPro" id="IPR001509">
    <property type="entry name" value="Epimerase_deHydtase"/>
</dbReference>
<dbReference type="InterPro" id="IPR050177">
    <property type="entry name" value="Lipid_A_modif_metabolic_enz"/>
</dbReference>